<gene>
    <name evidence="1" type="ORF">PBRASI_LOCUS608</name>
</gene>
<protein>
    <submittedName>
        <fullName evidence="1">638_t:CDS:1</fullName>
    </submittedName>
</protein>
<evidence type="ECO:0000313" key="1">
    <source>
        <dbReference type="EMBL" id="CAG8461460.1"/>
    </source>
</evidence>
<dbReference type="Proteomes" id="UP000789739">
    <property type="component" value="Unassembled WGS sequence"/>
</dbReference>
<name>A0A9N8VNL8_9GLOM</name>
<evidence type="ECO:0000313" key="2">
    <source>
        <dbReference type="Proteomes" id="UP000789739"/>
    </source>
</evidence>
<sequence length="110" mass="12478">MEGPGETNLQPPLTNPFPDLDNVLACKWEEICKSGALASLSSYEQPNMETGADAEMDNNSNDEGDIIENSGWYKLVELRDLASNIQPHPYRYSMNQICYHYTKNPKYICE</sequence>
<proteinExistence type="predicted"/>
<organism evidence="1 2">
    <name type="scientific">Paraglomus brasilianum</name>
    <dbReference type="NCBI Taxonomy" id="144538"/>
    <lineage>
        <taxon>Eukaryota</taxon>
        <taxon>Fungi</taxon>
        <taxon>Fungi incertae sedis</taxon>
        <taxon>Mucoromycota</taxon>
        <taxon>Glomeromycotina</taxon>
        <taxon>Glomeromycetes</taxon>
        <taxon>Paraglomerales</taxon>
        <taxon>Paraglomeraceae</taxon>
        <taxon>Paraglomus</taxon>
    </lineage>
</organism>
<keyword evidence="2" id="KW-1185">Reference proteome</keyword>
<comment type="caution">
    <text evidence="1">The sequence shown here is derived from an EMBL/GenBank/DDBJ whole genome shotgun (WGS) entry which is preliminary data.</text>
</comment>
<accession>A0A9N8VNL8</accession>
<reference evidence="1" key="1">
    <citation type="submission" date="2021-06" db="EMBL/GenBank/DDBJ databases">
        <authorList>
            <person name="Kallberg Y."/>
            <person name="Tangrot J."/>
            <person name="Rosling A."/>
        </authorList>
    </citation>
    <scope>NUCLEOTIDE SEQUENCE</scope>
    <source>
        <strain evidence="1">BR232B</strain>
    </source>
</reference>
<dbReference type="EMBL" id="CAJVPI010000031">
    <property type="protein sequence ID" value="CAG8461460.1"/>
    <property type="molecule type" value="Genomic_DNA"/>
</dbReference>
<dbReference type="OrthoDB" id="409189at2759"/>
<dbReference type="AlphaFoldDB" id="A0A9N8VNL8"/>